<keyword evidence="3" id="KW-1185">Reference proteome</keyword>
<evidence type="ECO:0000313" key="2">
    <source>
        <dbReference type="EMBL" id="KZT66017.1"/>
    </source>
</evidence>
<dbReference type="Proteomes" id="UP000076727">
    <property type="component" value="Unassembled WGS sequence"/>
</dbReference>
<name>A0A165MR92_9APHY</name>
<gene>
    <name evidence="2" type="ORF">DAEQUDRAFT_730782</name>
</gene>
<sequence>MVLHRALAVGAVHRNPGGLGVQTMAHSICECFRDSTLRILYSIVATMLLAICQWLTDYL</sequence>
<reference evidence="2 3" key="1">
    <citation type="journal article" date="2016" name="Mol. Biol. Evol.">
        <title>Comparative Genomics of Early-Diverging Mushroom-Forming Fungi Provides Insights into the Origins of Lignocellulose Decay Capabilities.</title>
        <authorList>
            <person name="Nagy L.G."/>
            <person name="Riley R."/>
            <person name="Tritt A."/>
            <person name="Adam C."/>
            <person name="Daum C."/>
            <person name="Floudas D."/>
            <person name="Sun H."/>
            <person name="Yadav J.S."/>
            <person name="Pangilinan J."/>
            <person name="Larsson K.H."/>
            <person name="Matsuura K."/>
            <person name="Barry K."/>
            <person name="Labutti K."/>
            <person name="Kuo R."/>
            <person name="Ohm R.A."/>
            <person name="Bhattacharya S.S."/>
            <person name="Shirouzu T."/>
            <person name="Yoshinaga Y."/>
            <person name="Martin F.M."/>
            <person name="Grigoriev I.V."/>
            <person name="Hibbett D.S."/>
        </authorList>
    </citation>
    <scope>NUCLEOTIDE SEQUENCE [LARGE SCALE GENOMIC DNA]</scope>
    <source>
        <strain evidence="2 3">L-15889</strain>
    </source>
</reference>
<keyword evidence="1" id="KW-1133">Transmembrane helix</keyword>
<organism evidence="2 3">
    <name type="scientific">Daedalea quercina L-15889</name>
    <dbReference type="NCBI Taxonomy" id="1314783"/>
    <lineage>
        <taxon>Eukaryota</taxon>
        <taxon>Fungi</taxon>
        <taxon>Dikarya</taxon>
        <taxon>Basidiomycota</taxon>
        <taxon>Agaricomycotina</taxon>
        <taxon>Agaricomycetes</taxon>
        <taxon>Polyporales</taxon>
        <taxon>Fomitopsis</taxon>
    </lineage>
</organism>
<evidence type="ECO:0000256" key="1">
    <source>
        <dbReference type="SAM" id="Phobius"/>
    </source>
</evidence>
<keyword evidence="1" id="KW-0472">Membrane</keyword>
<dbReference type="AlphaFoldDB" id="A0A165MR92"/>
<evidence type="ECO:0000313" key="3">
    <source>
        <dbReference type="Proteomes" id="UP000076727"/>
    </source>
</evidence>
<feature type="non-terminal residue" evidence="2">
    <location>
        <position position="59"/>
    </location>
</feature>
<proteinExistence type="predicted"/>
<protein>
    <submittedName>
        <fullName evidence="2">Uncharacterized protein</fullName>
    </submittedName>
</protein>
<feature type="transmembrane region" description="Helical" evidence="1">
    <location>
        <begin position="39"/>
        <end position="56"/>
    </location>
</feature>
<accession>A0A165MR92</accession>
<keyword evidence="1" id="KW-0812">Transmembrane</keyword>
<dbReference type="EMBL" id="KV429096">
    <property type="protein sequence ID" value="KZT66017.1"/>
    <property type="molecule type" value="Genomic_DNA"/>
</dbReference>